<evidence type="ECO:0000313" key="1">
    <source>
        <dbReference type="EMBL" id="RBO83300.1"/>
    </source>
</evidence>
<keyword evidence="2" id="KW-1185">Reference proteome</keyword>
<dbReference type="RefSeq" id="WP_113874256.1">
    <property type="nucleotide sequence ID" value="NZ_QNRF01000004.1"/>
</dbReference>
<dbReference type="Proteomes" id="UP000252086">
    <property type="component" value="Unassembled WGS sequence"/>
</dbReference>
<comment type="caution">
    <text evidence="1">The sequence shown here is derived from an EMBL/GenBank/DDBJ whole genome shotgun (WGS) entry which is preliminary data.</text>
</comment>
<sequence length="150" mass="17354">MIESITEITSTGYKLEEGEKNLLLANLSFQERLDKNREIGKTIQLKWTSENLERSISFSQPIDSFCLSDSRGYIAVSLESGIFLYSRSGELIDSISYPFTFGKIDIKKGKIRLKKANESFLKFKVITDEHDFFTIYSLSDKVIRSIEWMR</sequence>
<proteinExistence type="predicted"/>
<accession>A0A366CZP7</accession>
<dbReference type="AlphaFoldDB" id="A0A366CZP7"/>
<protein>
    <submittedName>
        <fullName evidence="1">Uncharacterized protein</fullName>
    </submittedName>
</protein>
<dbReference type="EMBL" id="QNRF01000004">
    <property type="protein sequence ID" value="RBO83300.1"/>
    <property type="molecule type" value="Genomic_DNA"/>
</dbReference>
<evidence type="ECO:0000313" key="2">
    <source>
        <dbReference type="Proteomes" id="UP000252086"/>
    </source>
</evidence>
<gene>
    <name evidence="1" type="ORF">DFP76_104115</name>
</gene>
<reference evidence="1 2" key="1">
    <citation type="submission" date="2018-06" db="EMBL/GenBank/DDBJ databases">
        <title>Genomic Encyclopedia of Type Strains, Phase III (KMG-III): the genomes of soil and plant-associated and newly described type strains.</title>
        <authorList>
            <person name="Whitman W."/>
        </authorList>
    </citation>
    <scope>NUCLEOTIDE SEQUENCE [LARGE SCALE GENOMIC DNA]</scope>
    <source>
        <strain evidence="1 2">CECT 7732</strain>
    </source>
</reference>
<dbReference type="OrthoDB" id="9826282at2"/>
<organism evidence="1 2">
    <name type="scientific">Marinomonas aquiplantarum</name>
    <dbReference type="NCBI Taxonomy" id="491951"/>
    <lineage>
        <taxon>Bacteria</taxon>
        <taxon>Pseudomonadati</taxon>
        <taxon>Pseudomonadota</taxon>
        <taxon>Gammaproteobacteria</taxon>
        <taxon>Oceanospirillales</taxon>
        <taxon>Oceanospirillaceae</taxon>
        <taxon>Marinomonas</taxon>
    </lineage>
</organism>
<name>A0A366CZP7_9GAMM</name>